<reference evidence="6 7" key="1">
    <citation type="journal article" date="2011" name="J. Gen. Appl. Microbiol.">
        <title>Draft genome sequencing of the enigmatic basidiomycete Mixia osmundae.</title>
        <authorList>
            <person name="Nishida H."/>
            <person name="Nagatsuka Y."/>
            <person name="Sugiyama J."/>
        </authorList>
    </citation>
    <scope>NUCLEOTIDE SEQUENCE [LARGE SCALE GENOMIC DNA]</scope>
    <source>
        <strain evidence="7">CBS 9802 / IAM 14324 / JCM 22182 / KY 12970</strain>
    </source>
</reference>
<dbReference type="SMART" id="SM00025">
    <property type="entry name" value="Pumilio"/>
    <property type="match status" value="3"/>
</dbReference>
<sequence>MPRENNRKRGNRGAKKQKQISTAADDAAQQVEPAPLDVFTPGFLNIRPAPAAAPTASGWPELDHDTRAYFKQIEETIVELEDLQSSGYRRDAQEGDEDELDERKLLLASSLDNLNGKEIQLATDPECSIILERLLYSMQDWSRRVLADRFIGQYAALAKDRFASHVLQTLFSLGDQVIQRELSGRIAQRPSSSSAADESAEELPTMTSMLITACQEIAQNLPDLLFDTHGTHLVRSALLLLSGITSSSAPQERTPGSYGQHGRKMRSKKSERWLSNKAPHRAFVDSADDAQDSKGKGIRRSSPELEAALDALLDRFESLVRTPTNASAKVRELAVNDLACIAFQILLEVEHARGKTGERASWADRLLNDAISETDEKRLSGDDFLETLLRSQPASPLLETLLFVVPAPVFDAMWSSIFSDRFVKLAHHPVANFVTAKAVNRVNEQQWLEAVTALSESADSAIDGVKKMIENSRTGTLKALIDRAIRLTCDASLLVKTLLAGLEIDAESTTYLLPCCLSLSPLRIYRRHPAYQDPNVKLEATVQGALLLQSWLQLKPADHEPVISALMTVAMPQLIRFAMDPISSRVLDVLLTSPAVLPKSRREFLKRLLGQYQALADDRIGSRVADQCWASADVYLKEKIAISLIPHHQTLQSSHFGHYFVRKVEVPLYQRRPSEWRNKMIQKVPGWTPASGTNGAAGALKRKEAPQDEIDVLFSEATTAMPRSHKKLKERECSDVQVCACNDLLLCECEYNVF</sequence>
<dbReference type="GO" id="GO:0005730">
    <property type="term" value="C:nucleolus"/>
    <property type="evidence" value="ECO:0007669"/>
    <property type="project" value="TreeGrafter"/>
</dbReference>
<dbReference type="GO" id="GO:0000480">
    <property type="term" value="P:endonucleolytic cleavage in 5'-ETS of tricistronic rRNA transcript (SSU-rRNA, 5.8S rRNA, LSU-rRNA)"/>
    <property type="evidence" value="ECO:0007669"/>
    <property type="project" value="TreeGrafter"/>
</dbReference>
<feature type="region of interest" description="Disordered" evidence="5">
    <location>
        <begin position="1"/>
        <end position="34"/>
    </location>
</feature>
<dbReference type="HOGENOM" id="CLU_008720_0_0_1"/>
<keyword evidence="2" id="KW-0677">Repeat</keyword>
<dbReference type="SUPFAM" id="SSF48371">
    <property type="entry name" value="ARM repeat"/>
    <property type="match status" value="1"/>
</dbReference>
<evidence type="ECO:0000256" key="1">
    <source>
        <dbReference type="ARBA" id="ARBA00016427"/>
    </source>
</evidence>
<dbReference type="EMBL" id="BABT02000062">
    <property type="protein sequence ID" value="GAA95461.1"/>
    <property type="molecule type" value="Genomic_DNA"/>
</dbReference>
<dbReference type="GO" id="GO:0030686">
    <property type="term" value="C:90S preribosome"/>
    <property type="evidence" value="ECO:0007669"/>
    <property type="project" value="TreeGrafter"/>
</dbReference>
<organism evidence="6 7">
    <name type="scientific">Mixia osmundae (strain CBS 9802 / IAM 14324 / JCM 22182 / KY 12970)</name>
    <dbReference type="NCBI Taxonomy" id="764103"/>
    <lineage>
        <taxon>Eukaryota</taxon>
        <taxon>Fungi</taxon>
        <taxon>Dikarya</taxon>
        <taxon>Basidiomycota</taxon>
        <taxon>Pucciniomycotina</taxon>
        <taxon>Mixiomycetes</taxon>
        <taxon>Mixiales</taxon>
        <taxon>Mixiaceae</taxon>
        <taxon>Mixia</taxon>
    </lineage>
</organism>
<dbReference type="InParanoid" id="G7DY01"/>
<accession>G7DY01</accession>
<evidence type="ECO:0000313" key="6">
    <source>
        <dbReference type="EMBL" id="GAA95461.1"/>
    </source>
</evidence>
<evidence type="ECO:0000313" key="7">
    <source>
        <dbReference type="Proteomes" id="UP000009131"/>
    </source>
</evidence>
<protein>
    <recommendedName>
        <fullName evidence="1">Nucleolar protein 9</fullName>
    </recommendedName>
    <alternativeName>
        <fullName evidence="3 4">Pumilio domain-containing protein NOP9</fullName>
    </alternativeName>
</protein>
<evidence type="ECO:0000256" key="4">
    <source>
        <dbReference type="ARBA" id="ARBA00031929"/>
    </source>
</evidence>
<gene>
    <name evidence="6" type="primary">Mo02115</name>
    <name evidence="6" type="ORF">E5Q_02115</name>
</gene>
<evidence type="ECO:0000256" key="2">
    <source>
        <dbReference type="ARBA" id="ARBA00022737"/>
    </source>
</evidence>
<dbReference type="GO" id="GO:0000472">
    <property type="term" value="P:endonucleolytic cleavage to generate mature 5'-end of SSU-rRNA from (SSU-rRNA, 5.8S rRNA, LSU-rRNA)"/>
    <property type="evidence" value="ECO:0007669"/>
    <property type="project" value="TreeGrafter"/>
</dbReference>
<reference evidence="6 7" key="2">
    <citation type="journal article" date="2012" name="Open Biol.">
        <title>Characteristics of nucleosomes and linker DNA regions on the genome of the basidiomycete Mixia osmundae revealed by mono- and dinucleosome mapping.</title>
        <authorList>
            <person name="Nishida H."/>
            <person name="Kondo S."/>
            <person name="Matsumoto T."/>
            <person name="Suzuki Y."/>
            <person name="Yoshikawa H."/>
            <person name="Taylor T.D."/>
            <person name="Sugiyama J."/>
        </authorList>
    </citation>
    <scope>NUCLEOTIDE SEQUENCE [LARGE SCALE GENOMIC DNA]</scope>
    <source>
        <strain evidence="7">CBS 9802 / IAM 14324 / JCM 22182 / KY 12970</strain>
    </source>
</reference>
<dbReference type="Gene3D" id="1.25.10.10">
    <property type="entry name" value="Leucine-rich Repeat Variant"/>
    <property type="match status" value="2"/>
</dbReference>
<dbReference type="GO" id="GO:0003723">
    <property type="term" value="F:RNA binding"/>
    <property type="evidence" value="ECO:0007669"/>
    <property type="project" value="InterPro"/>
</dbReference>
<dbReference type="InterPro" id="IPR011989">
    <property type="entry name" value="ARM-like"/>
</dbReference>
<name>G7DY01_MIXOS</name>
<dbReference type="FunCoup" id="G7DY01">
    <property type="interactions" value="441"/>
</dbReference>
<dbReference type="GO" id="GO:0000056">
    <property type="term" value="P:ribosomal small subunit export from nucleus"/>
    <property type="evidence" value="ECO:0007669"/>
    <property type="project" value="TreeGrafter"/>
</dbReference>
<feature type="region of interest" description="Disordered" evidence="5">
    <location>
        <begin position="247"/>
        <end position="272"/>
    </location>
</feature>
<feature type="compositionally biased region" description="Basic residues" evidence="5">
    <location>
        <begin position="8"/>
        <end position="18"/>
    </location>
</feature>
<dbReference type="InterPro" id="IPR016024">
    <property type="entry name" value="ARM-type_fold"/>
</dbReference>
<dbReference type="Proteomes" id="UP000009131">
    <property type="component" value="Unassembled WGS sequence"/>
</dbReference>
<dbReference type="AlphaFoldDB" id="G7DY01"/>
<dbReference type="eggNOG" id="KOG2188">
    <property type="taxonomic scope" value="Eukaryota"/>
</dbReference>
<dbReference type="InterPro" id="IPR001313">
    <property type="entry name" value="Pumilio_RNA-bd_rpt"/>
</dbReference>
<dbReference type="PANTHER" id="PTHR13102">
    <property type="entry name" value="NUCLEOLAR PROTEIN 9"/>
    <property type="match status" value="1"/>
</dbReference>
<dbReference type="InterPro" id="IPR040000">
    <property type="entry name" value="NOP9"/>
</dbReference>
<keyword evidence="7" id="KW-1185">Reference proteome</keyword>
<dbReference type="STRING" id="764103.G7DY01"/>
<evidence type="ECO:0000256" key="5">
    <source>
        <dbReference type="SAM" id="MobiDB-lite"/>
    </source>
</evidence>
<proteinExistence type="predicted"/>
<dbReference type="GO" id="GO:0030688">
    <property type="term" value="C:preribosome, small subunit precursor"/>
    <property type="evidence" value="ECO:0007669"/>
    <property type="project" value="TreeGrafter"/>
</dbReference>
<dbReference type="OrthoDB" id="392571at2759"/>
<evidence type="ECO:0000256" key="3">
    <source>
        <dbReference type="ARBA" id="ARBA00030932"/>
    </source>
</evidence>
<dbReference type="PANTHER" id="PTHR13102:SF0">
    <property type="entry name" value="NUCLEOLAR PROTEIN 9"/>
    <property type="match status" value="1"/>
</dbReference>
<dbReference type="GO" id="GO:0000447">
    <property type="term" value="P:endonucleolytic cleavage in ITS1 to separate SSU-rRNA from 5.8S rRNA and LSU-rRNA from tricistronic rRNA transcript (SSU-rRNA, 5.8S rRNA, LSU-rRNA)"/>
    <property type="evidence" value="ECO:0007669"/>
    <property type="project" value="TreeGrafter"/>
</dbReference>
<dbReference type="Pfam" id="PF22493">
    <property type="entry name" value="PUF_NOP9"/>
    <property type="match status" value="1"/>
</dbReference>
<comment type="caution">
    <text evidence="6">The sequence shown here is derived from an EMBL/GenBank/DDBJ whole genome shotgun (WGS) entry which is preliminary data.</text>
</comment>